<protein>
    <submittedName>
        <fullName evidence="2">Putative membrane spanning protein</fullName>
    </submittedName>
</protein>
<feature type="transmembrane region" description="Helical" evidence="1">
    <location>
        <begin position="39"/>
        <end position="58"/>
    </location>
</feature>
<feature type="transmembrane region" description="Helical" evidence="1">
    <location>
        <begin position="124"/>
        <end position="142"/>
    </location>
</feature>
<organism evidence="2 3">
    <name type="scientific">Klebsiella pneumoniae 30684/NJST258_2</name>
    <dbReference type="NCBI Taxonomy" id="1420013"/>
    <lineage>
        <taxon>Bacteria</taxon>
        <taxon>Pseudomonadati</taxon>
        <taxon>Pseudomonadota</taxon>
        <taxon>Gammaproteobacteria</taxon>
        <taxon>Enterobacterales</taxon>
        <taxon>Enterobacteriaceae</taxon>
        <taxon>Klebsiella/Raoultella group</taxon>
        <taxon>Klebsiella</taxon>
        <taxon>Klebsiella pneumoniae complex</taxon>
    </lineage>
</organism>
<keyword evidence="1" id="KW-0472">Membrane</keyword>
<evidence type="ECO:0000256" key="1">
    <source>
        <dbReference type="SAM" id="Phobius"/>
    </source>
</evidence>
<dbReference type="EMBL" id="CP006918">
    <property type="protein sequence ID" value="AHM76892.1"/>
    <property type="molecule type" value="Genomic_DNA"/>
</dbReference>
<evidence type="ECO:0000313" key="3">
    <source>
        <dbReference type="Proteomes" id="UP000019586"/>
    </source>
</evidence>
<dbReference type="InterPro" id="IPR008523">
    <property type="entry name" value="DUF805"/>
</dbReference>
<gene>
    <name evidence="2" type="ORF">KPNJ2_00112</name>
</gene>
<dbReference type="GO" id="GO:0005886">
    <property type="term" value="C:plasma membrane"/>
    <property type="evidence" value="ECO:0007669"/>
    <property type="project" value="TreeGrafter"/>
</dbReference>
<dbReference type="PANTHER" id="PTHR34980:SF1">
    <property type="entry name" value="INNER MEMBRANE PROTEIN"/>
    <property type="match status" value="1"/>
</dbReference>
<dbReference type="PANTHER" id="PTHR34980">
    <property type="entry name" value="INNER MEMBRANE PROTEIN-RELATED-RELATED"/>
    <property type="match status" value="1"/>
</dbReference>
<keyword evidence="1" id="KW-0812">Transmembrane</keyword>
<feature type="transmembrane region" description="Helical" evidence="1">
    <location>
        <begin position="94"/>
        <end position="112"/>
    </location>
</feature>
<dbReference type="Pfam" id="PF05656">
    <property type="entry name" value="DUF805"/>
    <property type="match status" value="1"/>
</dbReference>
<keyword evidence="1" id="KW-1133">Transmembrane helix</keyword>
<name>W8USH3_KLEPN</name>
<dbReference type="HOGENOM" id="CLU_093674_6_0_6"/>
<sequence length="162" mass="18493">MSKSHDARVNYADDDDKEKRMTLQQWLFSIKGRIGRRDFWIWIAIWLVTMSALFTLAGSNLLNLQTAAFIIVCLLWPTAAVVVKRLHDRGKSGLWALLMVLAWMLLAGNWAMLPQVWQWGVGRFVPTLIIVMMLIDLGAFVGTQGENKFGKETQDVRWKADA</sequence>
<dbReference type="Proteomes" id="UP000019586">
    <property type="component" value="Chromosome"/>
</dbReference>
<proteinExistence type="predicted"/>
<reference evidence="2 3" key="1">
    <citation type="journal article" date="2014" name="Proc. Natl. Acad. Sci. U.S.A.">
        <title>Molecular dissection of the evolution of carbapenem-resistant multilocus sequence type 258 Klebsiella pneumoniae.</title>
        <authorList>
            <person name="Deleo F.R."/>
            <person name="Chen L."/>
            <person name="Porcella S.F."/>
            <person name="Martens C.A."/>
            <person name="Kobayashi S.D."/>
            <person name="Porter A.R."/>
            <person name="Chavda K.D."/>
            <person name="Jacobs M.R."/>
            <person name="Mathema B."/>
            <person name="Olsen R.J."/>
            <person name="Bonomo R.A."/>
            <person name="Musser J.M."/>
            <person name="Kreiswirth B.N."/>
        </authorList>
    </citation>
    <scope>NUCLEOTIDE SEQUENCE [LARGE SCALE GENOMIC DNA]</scope>
    <source>
        <strain evidence="2">30684/NJST258_2</strain>
    </source>
</reference>
<dbReference type="AlphaFoldDB" id="W8USH3"/>
<feature type="transmembrane region" description="Helical" evidence="1">
    <location>
        <begin position="64"/>
        <end position="82"/>
    </location>
</feature>
<dbReference type="PATRIC" id="fig|1420013.3.peg.104"/>
<accession>W8USH3</accession>
<evidence type="ECO:0000313" key="2">
    <source>
        <dbReference type="EMBL" id="AHM76892.1"/>
    </source>
</evidence>
<dbReference type="KEGG" id="kps:KPNJ2_00112"/>